<dbReference type="NCBIfam" id="NF033563">
    <property type="entry name" value="transpos_IS30"/>
    <property type="match status" value="1"/>
</dbReference>
<accession>A0ABS0BYW8</accession>
<dbReference type="InterPro" id="IPR001584">
    <property type="entry name" value="Integrase_cat-core"/>
</dbReference>
<dbReference type="Pfam" id="PF00665">
    <property type="entry name" value="rve"/>
    <property type="match status" value="1"/>
</dbReference>
<dbReference type="InterPro" id="IPR036397">
    <property type="entry name" value="RNaseH_sf"/>
</dbReference>
<evidence type="ECO:0000313" key="4">
    <source>
        <dbReference type="Proteomes" id="UP001193680"/>
    </source>
</evidence>
<dbReference type="PANTHER" id="PTHR10948:SF23">
    <property type="entry name" value="TRANSPOSASE INSI FOR INSERTION SEQUENCE ELEMENT IS30A-RELATED"/>
    <property type="match status" value="1"/>
</dbReference>
<dbReference type="Proteomes" id="UP001193680">
    <property type="component" value="Unassembled WGS sequence"/>
</dbReference>
<dbReference type="EMBL" id="JACBGI020000035">
    <property type="protein sequence ID" value="MBF6058991.1"/>
    <property type="molecule type" value="Genomic_DNA"/>
</dbReference>
<name>A0ABS0BYW8_9GAMM</name>
<keyword evidence="1" id="KW-0233">DNA recombination</keyword>
<evidence type="ECO:0000259" key="2">
    <source>
        <dbReference type="PROSITE" id="PS50994"/>
    </source>
</evidence>
<organism evidence="3 4">
    <name type="scientific">Thiomicrorhabdus heinhorstiae</name>
    <dbReference type="NCBI Taxonomy" id="2748010"/>
    <lineage>
        <taxon>Bacteria</taxon>
        <taxon>Pseudomonadati</taxon>
        <taxon>Pseudomonadota</taxon>
        <taxon>Gammaproteobacteria</taxon>
        <taxon>Thiotrichales</taxon>
        <taxon>Piscirickettsiaceae</taxon>
        <taxon>Thiomicrorhabdus</taxon>
    </lineage>
</organism>
<dbReference type="SUPFAM" id="SSF53098">
    <property type="entry name" value="Ribonuclease H-like"/>
    <property type="match status" value="1"/>
</dbReference>
<dbReference type="PANTHER" id="PTHR10948">
    <property type="entry name" value="TRANSPOSASE"/>
    <property type="match status" value="1"/>
</dbReference>
<dbReference type="Gene3D" id="3.30.420.10">
    <property type="entry name" value="Ribonuclease H-like superfamily/Ribonuclease H"/>
    <property type="match status" value="1"/>
</dbReference>
<dbReference type="PROSITE" id="PS50994">
    <property type="entry name" value="INTEGRASE"/>
    <property type="match status" value="1"/>
</dbReference>
<dbReference type="RefSeq" id="WP_185979135.1">
    <property type="nucleotide sequence ID" value="NZ_JACBGI020000035.1"/>
</dbReference>
<keyword evidence="4" id="KW-1185">Reference proteome</keyword>
<feature type="domain" description="Integrase catalytic" evidence="2">
    <location>
        <begin position="159"/>
        <end position="321"/>
    </location>
</feature>
<dbReference type="InterPro" id="IPR012337">
    <property type="entry name" value="RNaseH-like_sf"/>
</dbReference>
<dbReference type="InterPro" id="IPR053392">
    <property type="entry name" value="Transposase_IS30-like"/>
</dbReference>
<gene>
    <name evidence="3" type="ORF">H8792_011610</name>
</gene>
<dbReference type="InterPro" id="IPR051917">
    <property type="entry name" value="Transposase-Integrase"/>
</dbReference>
<evidence type="ECO:0000256" key="1">
    <source>
        <dbReference type="ARBA" id="ARBA00023172"/>
    </source>
</evidence>
<comment type="caution">
    <text evidence="3">The sequence shown here is derived from an EMBL/GenBank/DDBJ whole genome shotgun (WGS) entry which is preliminary data.</text>
</comment>
<dbReference type="Gene3D" id="1.10.10.60">
    <property type="entry name" value="Homeodomain-like"/>
    <property type="match status" value="1"/>
</dbReference>
<reference evidence="3 4" key="1">
    <citation type="submission" date="2020-11" db="EMBL/GenBank/DDBJ databases">
        <title>Sulfur oxidizing isolate from Hospital Hole Sinkhole.</title>
        <authorList>
            <person name="Scott K.M."/>
        </authorList>
    </citation>
    <scope>NUCLEOTIDE SEQUENCE [LARGE SCALE GENOMIC DNA]</scope>
    <source>
        <strain evidence="3 4">HH1</strain>
    </source>
</reference>
<dbReference type="InterPro" id="IPR025246">
    <property type="entry name" value="IS30-like_HTH"/>
</dbReference>
<evidence type="ECO:0000313" key="3">
    <source>
        <dbReference type="EMBL" id="MBF6058991.1"/>
    </source>
</evidence>
<sequence>MTYIHLTPHERYCIAHMHMAKYSIRQIASRLNRSPSTISREVRRNKGILSPYWHDWAQQCADKRKAKPRHAKRRNHDVLFKGVSLWLKEGLSPEIISNRLRRDFRSLKMRVSPETIYQWIIRDSLQGGGLHRYLVRKHKYRRKQRRSQLKCQFKDRISIHERPKIVSQKRRFGDWEGDTMEGGKSKGGLATYVERKSRYLVAGKVKDGYSATFMQTSCQAFKPISDNLIKTITVDNGREFAEFKTLEKETNSKVYFADPYSPWQRGVNENTNGLLRRYFPKGCNFHVIDDKVIDQVVTKLNHRPRKCLDYRTPYEVLFKTKTVALRI</sequence>
<proteinExistence type="predicted"/>
<dbReference type="Pfam" id="PF13936">
    <property type="entry name" value="HTH_38"/>
    <property type="match status" value="1"/>
</dbReference>
<protein>
    <submittedName>
        <fullName evidence="3">IS30 family transposase</fullName>
    </submittedName>
</protein>